<evidence type="ECO:0000313" key="1">
    <source>
        <dbReference type="EMBL" id="MEM5403922.1"/>
    </source>
</evidence>
<dbReference type="Proteomes" id="UP001392318">
    <property type="component" value="Unassembled WGS sequence"/>
</dbReference>
<keyword evidence="1" id="KW-0255">Endonuclease</keyword>
<reference evidence="1" key="1">
    <citation type="submission" date="2024-01" db="EMBL/GenBank/DDBJ databases">
        <title>The diversity of rhizobia nodulating Mimosa spp. in eleven states of Brazil covering several biomes is determined by host plant, location, and edaphic factors.</title>
        <authorList>
            <person name="Rouws L."/>
            <person name="Barauna A."/>
            <person name="Beukes C."/>
            <person name="De Faria S.M."/>
            <person name="Gross E."/>
            <person name="Dos Reis Junior F.B."/>
            <person name="Simon M."/>
            <person name="Maluk M."/>
            <person name="Odee D.W."/>
            <person name="Kenicer G."/>
            <person name="Young J.P.W."/>
            <person name="Reis V.M."/>
            <person name="Zilli J."/>
            <person name="James E.K."/>
        </authorList>
    </citation>
    <scope>NUCLEOTIDE SEQUENCE</scope>
    <source>
        <strain evidence="1">JPY452</strain>
    </source>
</reference>
<evidence type="ECO:0000313" key="2">
    <source>
        <dbReference type="Proteomes" id="UP001392318"/>
    </source>
</evidence>
<comment type="caution">
    <text evidence="1">The sequence shown here is derived from an EMBL/GenBank/DDBJ whole genome shotgun (WGS) entry which is preliminary data.</text>
</comment>
<dbReference type="EMBL" id="JAYMRU010000025">
    <property type="protein sequence ID" value="MEM5403922.1"/>
    <property type="molecule type" value="Genomic_DNA"/>
</dbReference>
<keyword evidence="1" id="KW-0540">Nuclease</keyword>
<sequence>MRNGAWREALQRPLPGRWKRIITRRLEEFDRTNRDWKTGNVFLREIVQGYAEAVLPLDATLDDIRAFAALRAADAYDLTGRLKETSIIIEKLEAMCERWHVKAPQGVTAGGLIARLCDPSWWASRLIRMHSQKIESGAIRLGLVSGRADKYVSDENLRRREAQNARNAAMLERTHAINEDGEIFTLAQLSDKTVANPAIRRGEMMLRMRGMEEIGDEFGCAVDWAVITAPSRYHATRANGQPNPKYDNSTPKDTHNYLQGQWQKCRTWLAHRGVEYYGMRTVEAHQDGTPHWNIMVFLKDPAHRKTWRLAITRYFLLNDSPDEKGAAQRRVKFDAVTKEKGGASAYIAKYISKNIDGIGIEHDLYGDPIIKPRAAWRRGLRRGASNSSSPSDARRSAFGASCAGSTKVRRCGGRRTCNARGSRRSASRAARTARASAPTTRNTCVRTVAHS</sequence>
<protein>
    <submittedName>
        <fullName evidence="1">Replication endonuclease</fullName>
    </submittedName>
</protein>
<organism evidence="1 2">
    <name type="scientific">Paraburkholderia unamae</name>
    <dbReference type="NCBI Taxonomy" id="219649"/>
    <lineage>
        <taxon>Bacteria</taxon>
        <taxon>Pseudomonadati</taxon>
        <taxon>Pseudomonadota</taxon>
        <taxon>Betaproteobacteria</taxon>
        <taxon>Burkholderiales</taxon>
        <taxon>Burkholderiaceae</taxon>
        <taxon>Paraburkholderia</taxon>
    </lineage>
</organism>
<proteinExistence type="predicted"/>
<name>A0ACC6RQS0_9BURK</name>
<gene>
    <name evidence="1" type="ORF">VSR83_28480</name>
</gene>
<keyword evidence="1" id="KW-0378">Hydrolase</keyword>
<accession>A0ACC6RQS0</accession>
<keyword evidence="2" id="KW-1185">Reference proteome</keyword>